<comment type="caution">
    <text evidence="1">The sequence shown here is derived from an EMBL/GenBank/DDBJ whole genome shotgun (WGS) entry which is preliminary data.</text>
</comment>
<dbReference type="Proteomes" id="UP001150942">
    <property type="component" value="Unassembled WGS sequence"/>
</dbReference>
<evidence type="ECO:0000313" key="1">
    <source>
        <dbReference type="EMBL" id="KAJ5182384.1"/>
    </source>
</evidence>
<dbReference type="AlphaFoldDB" id="A0A9W9INR0"/>
<name>A0A9W9INR0_9EURO</name>
<evidence type="ECO:0000313" key="3">
    <source>
        <dbReference type="Proteomes" id="UP001150942"/>
    </source>
</evidence>
<keyword evidence="3" id="KW-1185">Reference proteome</keyword>
<reference evidence="1" key="1">
    <citation type="submission" date="2022-11" db="EMBL/GenBank/DDBJ databases">
        <authorList>
            <person name="Petersen C."/>
        </authorList>
    </citation>
    <scope>NUCLEOTIDE SEQUENCE</scope>
    <source>
        <strain evidence="1">IBT 20477</strain>
    </source>
</reference>
<reference evidence="1" key="2">
    <citation type="journal article" date="2023" name="IMA Fungus">
        <title>Comparative genomic study of the Penicillium genus elucidates a diverse pangenome and 15 lateral gene transfer events.</title>
        <authorList>
            <person name="Petersen C."/>
            <person name="Sorensen T."/>
            <person name="Nielsen M.R."/>
            <person name="Sondergaard T.E."/>
            <person name="Sorensen J.L."/>
            <person name="Fitzpatrick D.A."/>
            <person name="Frisvad J.C."/>
            <person name="Nielsen K.L."/>
        </authorList>
    </citation>
    <scope>NUCLEOTIDE SEQUENCE</scope>
    <source>
        <strain evidence="1">IBT 20477</strain>
    </source>
</reference>
<gene>
    <name evidence="2" type="ORF">N7449_010959</name>
    <name evidence="1" type="ORF">N7449_012531</name>
</gene>
<accession>A0A9W9INR0</accession>
<evidence type="ECO:0000313" key="2">
    <source>
        <dbReference type="EMBL" id="KAJ5186195.1"/>
    </source>
</evidence>
<organism evidence="1 3">
    <name type="scientific">Penicillium cf. viridicatum</name>
    <dbReference type="NCBI Taxonomy" id="2972119"/>
    <lineage>
        <taxon>Eukaryota</taxon>
        <taxon>Fungi</taxon>
        <taxon>Dikarya</taxon>
        <taxon>Ascomycota</taxon>
        <taxon>Pezizomycotina</taxon>
        <taxon>Eurotiomycetes</taxon>
        <taxon>Eurotiomycetidae</taxon>
        <taxon>Eurotiales</taxon>
        <taxon>Aspergillaceae</taxon>
        <taxon>Penicillium</taxon>
    </lineage>
</organism>
<dbReference type="EMBL" id="JAPQKQ010000008">
    <property type="protein sequence ID" value="KAJ5186195.1"/>
    <property type="molecule type" value="Genomic_DNA"/>
</dbReference>
<sequence length="64" mass="7123">MGSNSAEIGGKAECGGRYLLSQRTAVDGHMQARAEPVHRWHRVRSVCTIVKPDEEDLASRLEME</sequence>
<dbReference type="EMBL" id="JAPQKQ010000009">
    <property type="protein sequence ID" value="KAJ5182384.1"/>
    <property type="molecule type" value="Genomic_DNA"/>
</dbReference>
<protein>
    <submittedName>
        <fullName evidence="1">Uncharacterized protein</fullName>
    </submittedName>
</protein>
<proteinExistence type="predicted"/>